<name>A0A7R7VXM1_ASPCH</name>
<organism evidence="2 3">
    <name type="scientific">Aspergillus chevalieri</name>
    <name type="common">Eurotium chevalieri</name>
    <dbReference type="NCBI Taxonomy" id="182096"/>
    <lineage>
        <taxon>Eukaryota</taxon>
        <taxon>Fungi</taxon>
        <taxon>Dikarya</taxon>
        <taxon>Ascomycota</taxon>
        <taxon>Pezizomycotina</taxon>
        <taxon>Eurotiomycetes</taxon>
        <taxon>Eurotiomycetidae</taxon>
        <taxon>Eurotiales</taxon>
        <taxon>Aspergillaceae</taxon>
        <taxon>Aspergillus</taxon>
        <taxon>Aspergillus subgen. Aspergillus</taxon>
    </lineage>
</organism>
<sequence>MAVESVKRIGNPSFGEKLAEPDPPIRRIGQTGALAREFSIAPGWIIPADQFKEGDQRTGPAQAKRNVRLSKMPAASTTLQIL</sequence>
<reference evidence="2" key="1">
    <citation type="submission" date="2021-01" db="EMBL/GenBank/DDBJ databases">
        <authorList>
            <consortium name="Aspergillus chevalieri M1 genome sequencing consortium"/>
            <person name="Kazuki M."/>
            <person name="Futagami T."/>
        </authorList>
    </citation>
    <scope>NUCLEOTIDE SEQUENCE</scope>
    <source>
        <strain evidence="2">M1</strain>
    </source>
</reference>
<proteinExistence type="predicted"/>
<dbReference type="RefSeq" id="XP_043141167.1">
    <property type="nucleotide sequence ID" value="XM_043283937.1"/>
</dbReference>
<reference evidence="2" key="2">
    <citation type="submission" date="2021-02" db="EMBL/GenBank/DDBJ databases">
        <title>Aspergillus chevalieri M1 genome sequence.</title>
        <authorList>
            <person name="Kadooka C."/>
            <person name="Mori K."/>
            <person name="Futagami T."/>
        </authorList>
    </citation>
    <scope>NUCLEOTIDE SEQUENCE</scope>
    <source>
        <strain evidence="2">M1</strain>
    </source>
</reference>
<gene>
    <name evidence="2" type="ORF">ACHE_80554S</name>
</gene>
<accession>A0A7R7VXM1</accession>
<dbReference type="GeneID" id="66987003"/>
<keyword evidence="3" id="KW-1185">Reference proteome</keyword>
<evidence type="ECO:0000256" key="1">
    <source>
        <dbReference type="SAM" id="MobiDB-lite"/>
    </source>
</evidence>
<feature type="region of interest" description="Disordered" evidence="1">
    <location>
        <begin position="1"/>
        <end position="25"/>
    </location>
</feature>
<evidence type="ECO:0000313" key="3">
    <source>
        <dbReference type="Proteomes" id="UP000637239"/>
    </source>
</evidence>
<dbReference type="EMBL" id="AP024423">
    <property type="protein sequence ID" value="BCR92654.1"/>
    <property type="molecule type" value="Genomic_DNA"/>
</dbReference>
<dbReference type="Proteomes" id="UP000637239">
    <property type="component" value="Chromosome 8"/>
</dbReference>
<dbReference type="KEGG" id="ache:ACHE_80554S"/>
<protein>
    <submittedName>
        <fullName evidence="2">Uncharacterized protein</fullName>
    </submittedName>
</protein>
<dbReference type="AlphaFoldDB" id="A0A7R7VXM1"/>
<evidence type="ECO:0000313" key="2">
    <source>
        <dbReference type="EMBL" id="BCR92654.1"/>
    </source>
</evidence>